<evidence type="ECO:0000313" key="1">
    <source>
        <dbReference type="EMBL" id="KAI3812911.1"/>
    </source>
</evidence>
<comment type="caution">
    <text evidence="1">The sequence shown here is derived from an EMBL/GenBank/DDBJ whole genome shotgun (WGS) entry which is preliminary data.</text>
</comment>
<sequence length="116" mass="12889">METGNDEQPSKSIYKSGWSDDNYLQEARQLYINDAANKTSAPFTYEHVWLVVKDHDVNDNGIQVQQVPTRPIGRDEAKAEAQAKAKPKLTEDGDGTEEDGNEAEKIGDARAETSLH</sequence>
<reference evidence="1 2" key="2">
    <citation type="journal article" date="2022" name="Mol. Ecol. Resour.">
        <title>The genomes of chicory, endive, great burdock and yacon provide insights into Asteraceae paleo-polyploidization history and plant inulin production.</title>
        <authorList>
            <person name="Fan W."/>
            <person name="Wang S."/>
            <person name="Wang H."/>
            <person name="Wang A."/>
            <person name="Jiang F."/>
            <person name="Liu H."/>
            <person name="Zhao H."/>
            <person name="Xu D."/>
            <person name="Zhang Y."/>
        </authorList>
    </citation>
    <scope>NUCLEOTIDE SEQUENCE [LARGE SCALE GENOMIC DNA]</scope>
    <source>
        <strain evidence="2">cv. Yunnan</strain>
        <tissue evidence="1">Leaves</tissue>
    </source>
</reference>
<evidence type="ECO:0000313" key="2">
    <source>
        <dbReference type="Proteomes" id="UP001056120"/>
    </source>
</evidence>
<keyword evidence="2" id="KW-1185">Reference proteome</keyword>
<organism evidence="1 2">
    <name type="scientific">Smallanthus sonchifolius</name>
    <dbReference type="NCBI Taxonomy" id="185202"/>
    <lineage>
        <taxon>Eukaryota</taxon>
        <taxon>Viridiplantae</taxon>
        <taxon>Streptophyta</taxon>
        <taxon>Embryophyta</taxon>
        <taxon>Tracheophyta</taxon>
        <taxon>Spermatophyta</taxon>
        <taxon>Magnoliopsida</taxon>
        <taxon>eudicotyledons</taxon>
        <taxon>Gunneridae</taxon>
        <taxon>Pentapetalae</taxon>
        <taxon>asterids</taxon>
        <taxon>campanulids</taxon>
        <taxon>Asterales</taxon>
        <taxon>Asteraceae</taxon>
        <taxon>Asteroideae</taxon>
        <taxon>Heliantheae alliance</taxon>
        <taxon>Millerieae</taxon>
        <taxon>Smallanthus</taxon>
    </lineage>
</organism>
<dbReference type="Proteomes" id="UP001056120">
    <property type="component" value="Linkage Group LG06"/>
</dbReference>
<name>A0ACB9IZN2_9ASTR</name>
<reference evidence="2" key="1">
    <citation type="journal article" date="2022" name="Mol. Ecol. Resour.">
        <title>The genomes of chicory, endive, great burdock and yacon provide insights into Asteraceae palaeo-polyploidization history and plant inulin production.</title>
        <authorList>
            <person name="Fan W."/>
            <person name="Wang S."/>
            <person name="Wang H."/>
            <person name="Wang A."/>
            <person name="Jiang F."/>
            <person name="Liu H."/>
            <person name="Zhao H."/>
            <person name="Xu D."/>
            <person name="Zhang Y."/>
        </authorList>
    </citation>
    <scope>NUCLEOTIDE SEQUENCE [LARGE SCALE GENOMIC DNA]</scope>
    <source>
        <strain evidence="2">cv. Yunnan</strain>
    </source>
</reference>
<protein>
    <submittedName>
        <fullName evidence="1">Uncharacterized protein</fullName>
    </submittedName>
</protein>
<gene>
    <name evidence="1" type="ORF">L1987_17624</name>
</gene>
<accession>A0ACB9IZN2</accession>
<proteinExistence type="predicted"/>
<dbReference type="EMBL" id="CM042023">
    <property type="protein sequence ID" value="KAI3812911.1"/>
    <property type="molecule type" value="Genomic_DNA"/>
</dbReference>